<dbReference type="PANTHER" id="PTHR47135">
    <property type="entry name" value="FIBRONECTIN TYPE III DOMAIN-CONTAINING PROTEIN 7"/>
    <property type="match status" value="1"/>
</dbReference>
<organism evidence="1 2">
    <name type="scientific">Notothenia coriiceps</name>
    <name type="common">black rockcod</name>
    <dbReference type="NCBI Taxonomy" id="8208"/>
    <lineage>
        <taxon>Eukaryota</taxon>
        <taxon>Metazoa</taxon>
        <taxon>Chordata</taxon>
        <taxon>Craniata</taxon>
        <taxon>Vertebrata</taxon>
        <taxon>Euteleostomi</taxon>
        <taxon>Actinopterygii</taxon>
        <taxon>Neopterygii</taxon>
        <taxon>Teleostei</taxon>
        <taxon>Neoteleostei</taxon>
        <taxon>Acanthomorphata</taxon>
        <taxon>Eupercaria</taxon>
        <taxon>Perciformes</taxon>
        <taxon>Notothenioidei</taxon>
        <taxon>Nototheniidae</taxon>
        <taxon>Notothenia</taxon>
    </lineage>
</organism>
<name>A0A6I9P7U3_9TELE</name>
<gene>
    <name evidence="2" type="primary">LOC104957772</name>
</gene>
<sequence>MGSVYVIKGFAWDPEGRQGEDSLYINQMTRPAMPSIANVSMVMNNGLAGISVSWERDEGVFGSLQYHVMSDQNLTCNSTSSSCTLSPVGCGEVHTVR</sequence>
<dbReference type="Proteomes" id="UP000504611">
    <property type="component" value="Unplaced"/>
</dbReference>
<dbReference type="PANTHER" id="PTHR47135:SF1">
    <property type="entry name" value="FIBRONECTIN TYPE III DOMAIN-CONTAINING PROTEIN 7"/>
    <property type="match status" value="1"/>
</dbReference>
<accession>A0A6I9P7U3</accession>
<dbReference type="AlphaFoldDB" id="A0A6I9P7U3"/>
<feature type="non-terminal residue" evidence="2">
    <location>
        <position position="97"/>
    </location>
</feature>
<dbReference type="GeneID" id="104957772"/>
<dbReference type="KEGG" id="ncc:104957772"/>
<dbReference type="RefSeq" id="XP_010783735.1">
    <property type="nucleotide sequence ID" value="XM_010785433.1"/>
</dbReference>
<protein>
    <submittedName>
        <fullName evidence="2">Fibronectin type III domain-containing protein 7-like</fullName>
    </submittedName>
</protein>
<keyword evidence="1" id="KW-1185">Reference proteome</keyword>
<proteinExistence type="predicted"/>
<evidence type="ECO:0000313" key="1">
    <source>
        <dbReference type="Proteomes" id="UP000504611"/>
    </source>
</evidence>
<evidence type="ECO:0000313" key="2">
    <source>
        <dbReference type="RefSeq" id="XP_010783735.1"/>
    </source>
</evidence>
<reference evidence="2" key="1">
    <citation type="submission" date="2025-08" db="UniProtKB">
        <authorList>
            <consortium name="RefSeq"/>
        </authorList>
    </citation>
    <scope>IDENTIFICATION</scope>
    <source>
        <tissue evidence="2">Muscle</tissue>
    </source>
</reference>